<dbReference type="InterPro" id="IPR023213">
    <property type="entry name" value="CAT-like_dom_sf"/>
</dbReference>
<evidence type="ECO:0000256" key="4">
    <source>
        <dbReference type="SAM" id="MobiDB-lite"/>
    </source>
</evidence>
<dbReference type="Pfam" id="PF00550">
    <property type="entry name" value="PP-binding"/>
    <property type="match status" value="1"/>
</dbReference>
<dbReference type="CDD" id="cd17646">
    <property type="entry name" value="A_NRPS_AB3403-like"/>
    <property type="match status" value="1"/>
</dbReference>
<dbReference type="InterPro" id="IPR010071">
    <property type="entry name" value="AA_adenyl_dom"/>
</dbReference>
<dbReference type="InterPro" id="IPR025110">
    <property type="entry name" value="AMP-bd_C"/>
</dbReference>
<evidence type="ECO:0000313" key="7">
    <source>
        <dbReference type="Proteomes" id="UP001582793"/>
    </source>
</evidence>
<dbReference type="InterPro" id="IPR009081">
    <property type="entry name" value="PP-bd_ACP"/>
</dbReference>
<gene>
    <name evidence="6" type="ORF">AAFH96_19155</name>
</gene>
<dbReference type="SMART" id="SM00823">
    <property type="entry name" value="PKS_PP"/>
    <property type="match status" value="1"/>
</dbReference>
<evidence type="ECO:0000256" key="3">
    <source>
        <dbReference type="ARBA" id="ARBA00022553"/>
    </source>
</evidence>
<proteinExistence type="predicted"/>
<dbReference type="InterPro" id="IPR036736">
    <property type="entry name" value="ACP-like_sf"/>
</dbReference>
<dbReference type="SUPFAM" id="SSF47336">
    <property type="entry name" value="ACP-like"/>
    <property type="match status" value="1"/>
</dbReference>
<organism evidence="6 7">
    <name type="scientific">Polymorphospora lycopeni</name>
    <dbReference type="NCBI Taxonomy" id="3140240"/>
    <lineage>
        <taxon>Bacteria</taxon>
        <taxon>Bacillati</taxon>
        <taxon>Actinomycetota</taxon>
        <taxon>Actinomycetes</taxon>
        <taxon>Micromonosporales</taxon>
        <taxon>Micromonosporaceae</taxon>
        <taxon>Polymorphospora</taxon>
    </lineage>
</organism>
<dbReference type="Proteomes" id="UP001582793">
    <property type="component" value="Unassembled WGS sequence"/>
</dbReference>
<comment type="caution">
    <text evidence="6">The sequence shown here is derived from an EMBL/GenBank/DDBJ whole genome shotgun (WGS) entry which is preliminary data.</text>
</comment>
<evidence type="ECO:0000313" key="6">
    <source>
        <dbReference type="EMBL" id="MFB6395208.1"/>
    </source>
</evidence>
<dbReference type="InterPro" id="IPR001031">
    <property type="entry name" value="Thioesterase"/>
</dbReference>
<keyword evidence="2" id="KW-0596">Phosphopantetheine</keyword>
<protein>
    <submittedName>
        <fullName evidence="6">Amino acid adenylation domain-containing protein</fullName>
    </submittedName>
</protein>
<dbReference type="Gene3D" id="3.40.50.980">
    <property type="match status" value="2"/>
</dbReference>
<sequence>MTGAPARRPLSAAQQALWFAQQLDPDNPVYNCAHYVDLRGPLDLDRLVAAVRAVTAGTDVLNLTFGTDGHEVWQAHRPAEPEPTVVDLRDRPDPEKHAADLMRTDAARPVALTSDDLARQMLLRLGPEHTVWYLRAHHILLDGFGFSMLVEQVATGYAALGRGEPADPQFASLADLLAEETAYDGSERAATDRRYWLDRLAGLPDAVSLTDHAAPTGHHYLRLDGELGERGSERLHGLAEACQVTWAELVFAATATYLHRMTGARDLVLGVPVTGRLGSVAARVPATVVNVLPLRLAVPAGSTLRDLAAQVRAELRAGRRHQRYRYERLQRDLGMVGTGRRLFGPQVNIKPFGQDIAFGACAGRVHYLATGPTDDFEVTASLAPDTGRLRLTVDANPKAYSADRVAAHRDRLAHLLEILGDLDPDTPLDTIPVLTPTEGHRVLRGWNDTGHPVPAGTLTDLLDHAATGHPDAVAVAADAGVPDAGGTLTYTELHRRANRLAHWLILRGAGPGTLVAVALPRSADLVVALLAVLKSGAGYLPLDLSYPADRLAFMLDDARPTCLLTLSTIDSPASGDAGPGRIELDRPETAALLAGLPDTAPGDTDRRRKLRAGDTAYAIYTSGSTGRPKGVLVPHRGIVNRLAWMQHEYRLTGDDRVLQKTPYGFDVSVWEFFWPLTTGATLVVARPDGHRDPAYLADLIRRERVTTVHFVPSMLRVFLTEPGATACGATLRRVVCSGEELPADLAREFHRTVGVPLHNLYGPTEASVDVTHHPVRADDPPGPVPIGRPVWNTRMYVLDAALRPVPAGVAGELFIAGTQVATGYLDRPALTAGRFVADPWGGPGDRMYRTGDLARWRDDGVLEFLGRTDHQVKIRGFRVEPGEIEAVLTSHPAVAGSAVVPWPGRPDRLCAYVVTAGGSGGEPAGDGLSDEVAAALRSHLAAALPDHMVPAAFVTLPDLPLTTSGKLDRRALPAPESGPAGTAPRSPREELLCGLVAETLEMPRVGVDDNFFDLGGHSLLAATLTARIRDVLGVALPLGAVFAAPTVARLATRIYGTAATGAPVTGDALDVLLALRHRDEGPALFCVHPAGGLSWCYTGLLRHLPAEVAVYGLQARGLTDPASRPASIDEMADDYVRQIRAVRPHGAYRLLGWSVGGVIAHAVAVRLRDAGEPVDLLVLLDAYPGDQWRDLPTPDESDALRALLHMAGQDESVVAGKLSTEAVLAALRRDGNALAGLGADTLSAIVTVVVDNARLMREHRHRRYDGDALFFTAARPRPEHWLDRAGWAPYLRRVTNHDLDCLHPQMMRPDALAVIGDLLARRLAARPD</sequence>
<evidence type="ECO:0000256" key="1">
    <source>
        <dbReference type="ARBA" id="ARBA00001957"/>
    </source>
</evidence>
<dbReference type="PROSITE" id="PS00012">
    <property type="entry name" value="PHOSPHOPANTETHEINE"/>
    <property type="match status" value="1"/>
</dbReference>
<dbReference type="Pfam" id="PF00975">
    <property type="entry name" value="Thioesterase"/>
    <property type="match status" value="1"/>
</dbReference>
<dbReference type="Pfam" id="PF00668">
    <property type="entry name" value="Condensation"/>
    <property type="match status" value="1"/>
</dbReference>
<dbReference type="Pfam" id="PF13193">
    <property type="entry name" value="AMP-binding_C"/>
    <property type="match status" value="1"/>
</dbReference>
<accession>A0ABV5CWQ1</accession>
<evidence type="ECO:0000256" key="2">
    <source>
        <dbReference type="ARBA" id="ARBA00022450"/>
    </source>
</evidence>
<reference evidence="6 7" key="1">
    <citation type="submission" date="2024-04" db="EMBL/GenBank/DDBJ databases">
        <title>Polymorphospora sp. isolated from Baiyangdian Lake in Xiong'an New Area.</title>
        <authorList>
            <person name="Zhang X."/>
            <person name="Liu J."/>
        </authorList>
    </citation>
    <scope>NUCLEOTIDE SEQUENCE [LARGE SCALE GENOMIC DNA]</scope>
    <source>
        <strain evidence="6 7">2-325</strain>
    </source>
</reference>
<dbReference type="Gene3D" id="3.30.300.30">
    <property type="match status" value="1"/>
</dbReference>
<evidence type="ECO:0000259" key="5">
    <source>
        <dbReference type="PROSITE" id="PS50075"/>
    </source>
</evidence>
<dbReference type="InterPro" id="IPR001242">
    <property type="entry name" value="Condensation_dom"/>
</dbReference>
<dbReference type="PANTHER" id="PTHR45527">
    <property type="entry name" value="NONRIBOSOMAL PEPTIDE SYNTHETASE"/>
    <property type="match status" value="1"/>
</dbReference>
<dbReference type="InterPro" id="IPR045851">
    <property type="entry name" value="AMP-bd_C_sf"/>
</dbReference>
<dbReference type="Pfam" id="PF00501">
    <property type="entry name" value="AMP-binding"/>
    <property type="match status" value="1"/>
</dbReference>
<dbReference type="SUPFAM" id="SSF56801">
    <property type="entry name" value="Acetyl-CoA synthetase-like"/>
    <property type="match status" value="1"/>
</dbReference>
<dbReference type="InterPro" id="IPR029058">
    <property type="entry name" value="AB_hydrolase_fold"/>
</dbReference>
<dbReference type="PANTHER" id="PTHR45527:SF1">
    <property type="entry name" value="FATTY ACID SYNTHASE"/>
    <property type="match status" value="1"/>
</dbReference>
<dbReference type="SUPFAM" id="SSF53474">
    <property type="entry name" value="alpha/beta-Hydrolases"/>
    <property type="match status" value="1"/>
</dbReference>
<feature type="region of interest" description="Disordered" evidence="4">
    <location>
        <begin position="965"/>
        <end position="987"/>
    </location>
</feature>
<dbReference type="InterPro" id="IPR000873">
    <property type="entry name" value="AMP-dep_synth/lig_dom"/>
</dbReference>
<dbReference type="InterPro" id="IPR020806">
    <property type="entry name" value="PKS_PP-bd"/>
</dbReference>
<keyword evidence="7" id="KW-1185">Reference proteome</keyword>
<name>A0ABV5CWQ1_9ACTN</name>
<dbReference type="InterPro" id="IPR006162">
    <property type="entry name" value="Ppantetheine_attach_site"/>
</dbReference>
<dbReference type="RefSeq" id="WP_375735106.1">
    <property type="nucleotide sequence ID" value="NZ_JBCGDC010000053.1"/>
</dbReference>
<comment type="cofactor">
    <cofactor evidence="1">
        <name>pantetheine 4'-phosphate</name>
        <dbReference type="ChEBI" id="CHEBI:47942"/>
    </cofactor>
</comment>
<dbReference type="NCBIfam" id="TIGR01733">
    <property type="entry name" value="AA-adenyl-dom"/>
    <property type="match status" value="1"/>
</dbReference>
<dbReference type="Gene3D" id="3.40.50.1820">
    <property type="entry name" value="alpha/beta hydrolase"/>
    <property type="match status" value="1"/>
</dbReference>
<keyword evidence="3" id="KW-0597">Phosphoprotein</keyword>
<dbReference type="PROSITE" id="PS50075">
    <property type="entry name" value="CARRIER"/>
    <property type="match status" value="1"/>
</dbReference>
<dbReference type="EMBL" id="JBCGDC010000053">
    <property type="protein sequence ID" value="MFB6395208.1"/>
    <property type="molecule type" value="Genomic_DNA"/>
</dbReference>
<dbReference type="Gene3D" id="3.30.559.10">
    <property type="entry name" value="Chloramphenicol acetyltransferase-like domain"/>
    <property type="match status" value="1"/>
</dbReference>
<feature type="domain" description="Carrier" evidence="5">
    <location>
        <begin position="983"/>
        <end position="1058"/>
    </location>
</feature>
<dbReference type="Gene3D" id="2.30.38.10">
    <property type="entry name" value="Luciferase, Domain 3"/>
    <property type="match status" value="1"/>
</dbReference>
<dbReference type="Gene3D" id="3.30.559.30">
    <property type="entry name" value="Nonribosomal peptide synthetase, condensation domain"/>
    <property type="match status" value="1"/>
</dbReference>
<dbReference type="SUPFAM" id="SSF52777">
    <property type="entry name" value="CoA-dependent acyltransferases"/>
    <property type="match status" value="2"/>
</dbReference>